<name>A0ABU9RZ20_9BURK</name>
<sequence>MKQRTMGWVTVFLLFLVYGINYLDRVALSITAPLVQKDLGIDAAQMGIVFSSFFVGYALFNFVGGLASDRLGPKIVYVLAVGLWSIFCGLTAVAVGFASLLVLRVLFGMAEGPLCAGANKMVNNWMPRDIAATSMGLLSAGSPLGGAIAGPVIGLLAISFGWRPAFWIICAIGLVWCVAWMLLTANRPSESRFVSTLDEAEPARRGQGVAHTSRAVPDSAASLPLSAWLRQPLVIATAVAFFAYNYVLFFFLSWFPSYLVQAHHLNIREMSLATVVPWLVGTVGLAAGGAISDAIFRWTGKLMLSRKLVLSTCLAATGVCVGVAGLVHTAVAAIALMSIALFLLYATGALYWAIVQDVVHSARVGSVSGCMHSVGSLSGVIGPAVTGLLVERSGSFATAFVLAGAVALTGAALSAIFIRDARKSAPLTDEAYS</sequence>
<feature type="transmembrane region" description="Helical" evidence="6">
    <location>
        <begin position="43"/>
        <end position="63"/>
    </location>
</feature>
<dbReference type="SUPFAM" id="SSF103473">
    <property type="entry name" value="MFS general substrate transporter"/>
    <property type="match status" value="1"/>
</dbReference>
<evidence type="ECO:0000256" key="1">
    <source>
        <dbReference type="ARBA" id="ARBA00004651"/>
    </source>
</evidence>
<keyword evidence="4 6" id="KW-1133">Transmembrane helix</keyword>
<dbReference type="InterPro" id="IPR020846">
    <property type="entry name" value="MFS_dom"/>
</dbReference>
<dbReference type="InterPro" id="IPR000849">
    <property type="entry name" value="Sugar_P_transporter"/>
</dbReference>
<dbReference type="CDD" id="cd17319">
    <property type="entry name" value="MFS_ExuT_GudP_like"/>
    <property type="match status" value="1"/>
</dbReference>
<gene>
    <name evidence="8" type="ORF">VSR73_30225</name>
</gene>
<evidence type="ECO:0000256" key="3">
    <source>
        <dbReference type="ARBA" id="ARBA00022692"/>
    </source>
</evidence>
<feature type="domain" description="Major facilitator superfamily (MFS) profile" evidence="7">
    <location>
        <begin position="10"/>
        <end position="422"/>
    </location>
</feature>
<dbReference type="EMBL" id="JAYMRV010000011">
    <property type="protein sequence ID" value="MEM5425321.1"/>
    <property type="molecule type" value="Genomic_DNA"/>
</dbReference>
<feature type="transmembrane region" description="Helical" evidence="6">
    <location>
        <begin position="396"/>
        <end position="418"/>
    </location>
</feature>
<dbReference type="InterPro" id="IPR036259">
    <property type="entry name" value="MFS_trans_sf"/>
</dbReference>
<evidence type="ECO:0000256" key="5">
    <source>
        <dbReference type="ARBA" id="ARBA00023136"/>
    </source>
</evidence>
<feature type="transmembrane region" description="Helical" evidence="6">
    <location>
        <begin position="333"/>
        <end position="355"/>
    </location>
</feature>
<evidence type="ECO:0000313" key="8">
    <source>
        <dbReference type="EMBL" id="MEM5425321.1"/>
    </source>
</evidence>
<comment type="caution">
    <text evidence="8">The sequence shown here is derived from an EMBL/GenBank/DDBJ whole genome shotgun (WGS) entry which is preliminary data.</text>
</comment>
<evidence type="ECO:0000259" key="7">
    <source>
        <dbReference type="PROSITE" id="PS50850"/>
    </source>
</evidence>
<reference evidence="8 9" key="1">
    <citation type="submission" date="2024-01" db="EMBL/GenBank/DDBJ databases">
        <title>The diversity of rhizobia nodulating Mimosa spp. in eleven states of Brazil covering several biomes is determined by host plant, location, and edaphic factors.</title>
        <authorList>
            <person name="Rouws L."/>
            <person name="Barauna A."/>
            <person name="Beukes C."/>
            <person name="De Faria S.M."/>
            <person name="Gross E."/>
            <person name="Dos Reis Junior F.B."/>
            <person name="Simon M."/>
            <person name="Maluk M."/>
            <person name="Odee D.W."/>
            <person name="Kenicer G."/>
            <person name="Young J.P.W."/>
            <person name="Reis V.M."/>
            <person name="Zilli J."/>
            <person name="James E.K."/>
        </authorList>
    </citation>
    <scope>NUCLEOTIDE SEQUENCE [LARGE SCALE GENOMIC DNA]</scope>
    <source>
        <strain evidence="8 9">JPY167</strain>
    </source>
</reference>
<comment type="subcellular location">
    <subcellularLocation>
        <location evidence="1">Cell membrane</location>
        <topology evidence="1">Multi-pass membrane protein</topology>
    </subcellularLocation>
</comment>
<organism evidence="8 9">
    <name type="scientific">Paraburkholderia ferrariae</name>
    <dbReference type="NCBI Taxonomy" id="386056"/>
    <lineage>
        <taxon>Bacteria</taxon>
        <taxon>Pseudomonadati</taxon>
        <taxon>Pseudomonadota</taxon>
        <taxon>Betaproteobacteria</taxon>
        <taxon>Burkholderiales</taxon>
        <taxon>Burkholderiaceae</taxon>
        <taxon>Paraburkholderia</taxon>
    </lineage>
</organism>
<evidence type="ECO:0000256" key="6">
    <source>
        <dbReference type="SAM" id="Phobius"/>
    </source>
</evidence>
<dbReference type="PROSITE" id="PS50850">
    <property type="entry name" value="MFS"/>
    <property type="match status" value="1"/>
</dbReference>
<feature type="transmembrane region" description="Helical" evidence="6">
    <location>
        <begin position="164"/>
        <end position="183"/>
    </location>
</feature>
<feature type="transmembrane region" description="Helical" evidence="6">
    <location>
        <begin position="308"/>
        <end position="327"/>
    </location>
</feature>
<dbReference type="PANTHER" id="PTHR11662:SF399">
    <property type="entry name" value="FI19708P1-RELATED"/>
    <property type="match status" value="1"/>
</dbReference>
<keyword evidence="5 6" id="KW-0472">Membrane</keyword>
<feature type="transmembrane region" description="Helical" evidence="6">
    <location>
        <begin position="233"/>
        <end position="255"/>
    </location>
</feature>
<dbReference type="Proteomes" id="UP001489897">
    <property type="component" value="Unassembled WGS sequence"/>
</dbReference>
<evidence type="ECO:0000256" key="2">
    <source>
        <dbReference type="ARBA" id="ARBA00022475"/>
    </source>
</evidence>
<keyword evidence="9" id="KW-1185">Reference proteome</keyword>
<dbReference type="PIRSF" id="PIRSF002808">
    <property type="entry name" value="Hexose_phosphate_transp"/>
    <property type="match status" value="1"/>
</dbReference>
<keyword evidence="3 6" id="KW-0812">Transmembrane</keyword>
<dbReference type="InterPro" id="IPR050382">
    <property type="entry name" value="MFS_Na/Anion_cotransporter"/>
</dbReference>
<evidence type="ECO:0000313" key="9">
    <source>
        <dbReference type="Proteomes" id="UP001489897"/>
    </source>
</evidence>
<feature type="transmembrane region" description="Helical" evidence="6">
    <location>
        <begin position="130"/>
        <end position="158"/>
    </location>
</feature>
<keyword evidence="2" id="KW-1003">Cell membrane</keyword>
<proteinExistence type="predicted"/>
<dbReference type="RefSeq" id="WP_342949339.1">
    <property type="nucleotide sequence ID" value="NZ_JAYMRV010000011.1"/>
</dbReference>
<dbReference type="Gene3D" id="1.20.1250.20">
    <property type="entry name" value="MFS general substrate transporter like domains"/>
    <property type="match status" value="2"/>
</dbReference>
<feature type="transmembrane region" description="Helical" evidence="6">
    <location>
        <begin position="275"/>
        <end position="296"/>
    </location>
</feature>
<evidence type="ECO:0000256" key="4">
    <source>
        <dbReference type="ARBA" id="ARBA00022989"/>
    </source>
</evidence>
<dbReference type="PANTHER" id="PTHR11662">
    <property type="entry name" value="SOLUTE CARRIER FAMILY 17"/>
    <property type="match status" value="1"/>
</dbReference>
<protein>
    <submittedName>
        <fullName evidence="8">MFS transporter</fullName>
    </submittedName>
</protein>
<feature type="transmembrane region" description="Helical" evidence="6">
    <location>
        <begin position="75"/>
        <end position="95"/>
    </location>
</feature>
<accession>A0ABU9RZ20</accession>
<dbReference type="Pfam" id="PF07690">
    <property type="entry name" value="MFS_1"/>
    <property type="match status" value="1"/>
</dbReference>
<dbReference type="InterPro" id="IPR011701">
    <property type="entry name" value="MFS"/>
</dbReference>